<feature type="transmembrane region" description="Helical" evidence="3">
    <location>
        <begin position="131"/>
        <end position="153"/>
    </location>
</feature>
<evidence type="ECO:0000313" key="6">
    <source>
        <dbReference type="EMBL" id="MCU7693353.1"/>
    </source>
</evidence>
<keyword evidence="2" id="KW-0201">Cytochrome c-type biogenesis</keyword>
<dbReference type="InterPro" id="IPR002541">
    <property type="entry name" value="Cyt_c_assembly"/>
</dbReference>
<evidence type="ECO:0000256" key="1">
    <source>
        <dbReference type="ARBA" id="ARBA00009186"/>
    </source>
</evidence>
<dbReference type="GO" id="GO:0016020">
    <property type="term" value="C:membrane"/>
    <property type="evidence" value="ECO:0007669"/>
    <property type="project" value="InterPro"/>
</dbReference>
<feature type="transmembrane region" description="Helical" evidence="3">
    <location>
        <begin position="467"/>
        <end position="487"/>
    </location>
</feature>
<keyword evidence="3" id="KW-1133">Transmembrane helix</keyword>
<dbReference type="PANTHER" id="PTHR43653">
    <property type="entry name" value="CYTOCHROME C ASSEMBLY PROTEIN-RELATED"/>
    <property type="match status" value="1"/>
</dbReference>
<protein>
    <submittedName>
        <fullName evidence="6">Cytochrome c biogenesis protein CcsA</fullName>
    </submittedName>
</protein>
<comment type="similarity">
    <text evidence="1">Belongs to the CcmF/CycK/Ccl1/NrfE/CcsA family.</text>
</comment>
<reference evidence="6" key="1">
    <citation type="submission" date="2022-10" db="EMBL/GenBank/DDBJ databases">
        <authorList>
            <person name="Kim H.S."/>
            <person name="Kim J.-S."/>
            <person name="Suh M.K."/>
            <person name="Eom M.K."/>
            <person name="Lee J.-S."/>
        </authorList>
    </citation>
    <scope>NUCLEOTIDE SEQUENCE</scope>
    <source>
        <strain evidence="6">LIP-5</strain>
    </source>
</reference>
<feature type="transmembrane region" description="Helical" evidence="3">
    <location>
        <begin position="313"/>
        <end position="331"/>
    </location>
</feature>
<gene>
    <name evidence="6" type="primary">ccsA</name>
    <name evidence="6" type="ORF">OD355_02345</name>
</gene>
<feature type="transmembrane region" description="Helical" evidence="3">
    <location>
        <begin position="108"/>
        <end position="124"/>
    </location>
</feature>
<feature type="transmembrane region" description="Helical" evidence="3">
    <location>
        <begin position="528"/>
        <end position="547"/>
    </location>
</feature>
<feature type="transmembrane region" description="Helical" evidence="3">
    <location>
        <begin position="499"/>
        <end position="521"/>
    </location>
</feature>
<evidence type="ECO:0000313" key="7">
    <source>
        <dbReference type="Proteomes" id="UP001209317"/>
    </source>
</evidence>
<evidence type="ECO:0000256" key="3">
    <source>
        <dbReference type="SAM" id="Phobius"/>
    </source>
</evidence>
<feature type="transmembrane region" description="Helical" evidence="3">
    <location>
        <begin position="785"/>
        <end position="807"/>
    </location>
</feature>
<feature type="transmembrane region" description="Helical" evidence="3">
    <location>
        <begin position="435"/>
        <end position="455"/>
    </location>
</feature>
<dbReference type="RefSeq" id="WP_263036839.1">
    <property type="nucleotide sequence ID" value="NZ_JAOTPL010000002.1"/>
</dbReference>
<dbReference type="Proteomes" id="UP001209317">
    <property type="component" value="Unassembled WGS sequence"/>
</dbReference>
<name>A0AAE3ILA4_9BACT</name>
<keyword evidence="7" id="KW-1185">Reference proteome</keyword>
<feature type="transmembrane region" description="Helical" evidence="3">
    <location>
        <begin position="246"/>
        <end position="267"/>
    </location>
</feature>
<dbReference type="Pfam" id="PF01578">
    <property type="entry name" value="Cytochrom_C_asm"/>
    <property type="match status" value="1"/>
</dbReference>
<feature type="domain" description="Cytochrome c-type biogenesis protein CcmF C-terminal" evidence="5">
    <location>
        <begin position="381"/>
        <end position="551"/>
    </location>
</feature>
<feature type="transmembrane region" description="Helical" evidence="3">
    <location>
        <begin position="53"/>
        <end position="74"/>
    </location>
</feature>
<accession>A0AAE3ILA4</accession>
<feature type="transmembrane region" description="Helical" evidence="3">
    <location>
        <begin position="215"/>
        <end position="234"/>
    </location>
</feature>
<feature type="transmembrane region" description="Helical" evidence="3">
    <location>
        <begin position="287"/>
        <end position="306"/>
    </location>
</feature>
<feature type="domain" description="Cytochrome c assembly protein" evidence="4">
    <location>
        <begin position="104"/>
        <end position="333"/>
    </location>
</feature>
<dbReference type="GO" id="GO:0017004">
    <property type="term" value="P:cytochrome complex assembly"/>
    <property type="evidence" value="ECO:0007669"/>
    <property type="project" value="UniProtKB-KW"/>
</dbReference>
<organism evidence="6 7">
    <name type="scientific">Haoranjiania flava</name>
    <dbReference type="NCBI Taxonomy" id="1856322"/>
    <lineage>
        <taxon>Bacteria</taxon>
        <taxon>Pseudomonadati</taxon>
        <taxon>Bacteroidota</taxon>
        <taxon>Chitinophagia</taxon>
        <taxon>Chitinophagales</taxon>
        <taxon>Chitinophagaceae</taxon>
        <taxon>Haoranjiania</taxon>
    </lineage>
</organism>
<evidence type="ECO:0000259" key="5">
    <source>
        <dbReference type="Pfam" id="PF16327"/>
    </source>
</evidence>
<dbReference type="AlphaFoldDB" id="A0AAE3ILA4"/>
<feature type="transmembrane region" description="Helical" evidence="3">
    <location>
        <begin position="12"/>
        <end position="33"/>
    </location>
</feature>
<sequence>MNFIGENLLPGQIGYFLITLAFTGSIVAAIAFFKSNAEKDALLKNSWFNIAKWSYLAASVSIVGIILCLLYILFNHLFEYEYAWKHSDRSLQMEYILSSLWEGQEGSFLLWAFWHAVLGLVIIFNKNRWAAGVAGVISIAQVVIMSMVLGIYFGDFQIGHNPFILIRNSGMLDAAPIFFDPKTGALRADYLSMIQDGNGLNATLQNYWMTIHPPMLFLGFAACIVPYAYALTGLINKDHSWTRPVLPWASFAAMSLGVGIMMGAAWAYESLNFGGYWAWDPVENASLVPWLILISGLHTNLIYVHAKYSLKSTYLFYILSFIFIIYSTYLTRSGVLGDTSVHSFTGNDMNWQLLTFIFAFLLPGIYFLIKRWKEIPTISKEENMYSREFWMFIGSLILFISGLIIIGKTSMPVFNKIFKTNIAQPEDVLFSYNQVQIFIALLIGILTAITQYFKYKNTPRGYFVKKIMLPTIISVVASLLISIFGNINYTQHGAGFLMAIHLALFASIYAVVANIGYIFIVLKGKIKISGASVAHIGFGMILLGVLLSSSKKEILSINTTFKVFEKTKDEDPAENITLFKGVPTDMGKYMVTYLNDSINERDRKMYFHIHLETKDGKEEFDLYPYVLKNNKGSEGFGATPNSKHYWHSDIYAYVSAFQLATADTASFRNVEVAVGDTTFYSNGMLVLNNVAVNQPADNIPKLSDNQMSMTLDMTVISKTGNKYPIKPGVVVNNGNEIVQISDTAASQGLVVKFNKVSNTQSGKLEIGIKESNTLSDFLTLKVIRFPFVGVLWLGIIVMAIGFVLSMFQRASRRSNI</sequence>
<keyword evidence="3" id="KW-0812">Transmembrane</keyword>
<proteinExistence type="inferred from homology"/>
<dbReference type="InterPro" id="IPR032523">
    <property type="entry name" value="CcmF_C"/>
</dbReference>
<feature type="transmembrane region" description="Helical" evidence="3">
    <location>
        <begin position="351"/>
        <end position="369"/>
    </location>
</feature>
<evidence type="ECO:0000256" key="2">
    <source>
        <dbReference type="ARBA" id="ARBA00022748"/>
    </source>
</evidence>
<dbReference type="PANTHER" id="PTHR43653:SF1">
    <property type="entry name" value="CYTOCHROME C-TYPE BIOGENESIS PROTEIN CCMF"/>
    <property type="match status" value="1"/>
</dbReference>
<feature type="transmembrane region" description="Helical" evidence="3">
    <location>
        <begin position="389"/>
        <end position="407"/>
    </location>
</feature>
<dbReference type="GO" id="GO:0015232">
    <property type="term" value="F:heme transmembrane transporter activity"/>
    <property type="evidence" value="ECO:0007669"/>
    <property type="project" value="InterPro"/>
</dbReference>
<dbReference type="EMBL" id="JAOTPL010000002">
    <property type="protein sequence ID" value="MCU7693353.1"/>
    <property type="molecule type" value="Genomic_DNA"/>
</dbReference>
<dbReference type="GO" id="GO:0020037">
    <property type="term" value="F:heme binding"/>
    <property type="evidence" value="ECO:0007669"/>
    <property type="project" value="InterPro"/>
</dbReference>
<dbReference type="Pfam" id="PF16327">
    <property type="entry name" value="CcmF_C"/>
    <property type="match status" value="1"/>
</dbReference>
<comment type="caution">
    <text evidence="6">The sequence shown here is derived from an EMBL/GenBank/DDBJ whole genome shotgun (WGS) entry which is preliminary data.</text>
</comment>
<dbReference type="InterPro" id="IPR003567">
    <property type="entry name" value="Cyt_c_biogenesis"/>
</dbReference>
<keyword evidence="3" id="KW-0472">Membrane</keyword>
<dbReference type="PRINTS" id="PR01410">
    <property type="entry name" value="CCBIOGENESIS"/>
</dbReference>
<evidence type="ECO:0000259" key="4">
    <source>
        <dbReference type="Pfam" id="PF01578"/>
    </source>
</evidence>